<dbReference type="Proteomes" id="UP001357223">
    <property type="component" value="Chromosome"/>
</dbReference>
<name>A0ABZ2CLG6_9BACI</name>
<sequence length="127" mass="14632">MEWAIAILFVAAIILLIMSFRKAKDSSKAYEQQLEEMSFTFMNEVNKLQQQIRNVELDTEITIQEAGIQVGSASHRYLLREILELHRRGYSFESIATKKQMNVEEVTQLLTPYIKANDEGGKVSNDF</sequence>
<evidence type="ECO:0000313" key="2">
    <source>
        <dbReference type="Proteomes" id="UP001357223"/>
    </source>
</evidence>
<organism evidence="1 2">
    <name type="scientific">Niallia oryzisoli</name>
    <dbReference type="NCBI Taxonomy" id="1737571"/>
    <lineage>
        <taxon>Bacteria</taxon>
        <taxon>Bacillati</taxon>
        <taxon>Bacillota</taxon>
        <taxon>Bacilli</taxon>
        <taxon>Bacillales</taxon>
        <taxon>Bacillaceae</taxon>
        <taxon>Niallia</taxon>
    </lineage>
</organism>
<keyword evidence="2" id="KW-1185">Reference proteome</keyword>
<proteinExistence type="predicted"/>
<accession>A0ABZ2CLG6</accession>
<dbReference type="EMBL" id="CP137640">
    <property type="protein sequence ID" value="WVX83395.1"/>
    <property type="molecule type" value="Genomic_DNA"/>
</dbReference>
<protein>
    <submittedName>
        <fullName evidence="1">Uncharacterized protein</fullName>
    </submittedName>
</protein>
<dbReference type="RefSeq" id="WP_338452279.1">
    <property type="nucleotide sequence ID" value="NZ_CP137640.1"/>
</dbReference>
<gene>
    <name evidence="1" type="ORF">R4Z09_10545</name>
</gene>
<evidence type="ECO:0000313" key="1">
    <source>
        <dbReference type="EMBL" id="WVX83395.1"/>
    </source>
</evidence>
<reference evidence="1 2" key="1">
    <citation type="submission" date="2023-10" db="EMBL/GenBank/DDBJ databases">
        <title>Niallia locisalis sp.nov. isolated from a salt pond sample.</title>
        <authorList>
            <person name="Li X.-J."/>
            <person name="Dong L."/>
        </authorList>
    </citation>
    <scope>NUCLEOTIDE SEQUENCE [LARGE SCALE GENOMIC DNA]</scope>
    <source>
        <strain evidence="1 2">DSM 29761</strain>
    </source>
</reference>